<name>M1Q850_METMZ</name>
<reference evidence="1 2" key="1">
    <citation type="journal article" date="2013" name="Genome Announc.">
        <title>Complete Genome of a Methanosarcina mazei Strain Isolated from Sediment Samples from an Amazonian Flooded Area.</title>
        <authorList>
            <person name="Assis das Gracas D."/>
            <person name="Thiago Juca Ramos R."/>
            <person name="Vieira Araujo A.C."/>
            <person name="Zahlouth R."/>
            <person name="Ribeiro Carneiro A."/>
            <person name="Souza Lopes T."/>
            <person name="Azevedo Barauna R."/>
            <person name="Azevedo V."/>
            <person name="Cruz Schneider M.P."/>
            <person name="Pellizari V.H."/>
            <person name="Silva A."/>
        </authorList>
    </citation>
    <scope>NUCLEOTIDE SEQUENCE [LARGE SCALE GENOMIC DNA]</scope>
    <source>
        <strain evidence="1 2">Tuc01</strain>
    </source>
</reference>
<proteinExistence type="predicted"/>
<protein>
    <submittedName>
        <fullName evidence="1">Uncharacterized protein</fullName>
    </submittedName>
</protein>
<dbReference type="HOGENOM" id="CLU_3178598_0_0_2"/>
<evidence type="ECO:0000313" key="2">
    <source>
        <dbReference type="Proteomes" id="UP000011718"/>
    </source>
</evidence>
<dbReference type="KEGG" id="mmaz:MmTuc01_3238"/>
<dbReference type="EMBL" id="CP004144">
    <property type="protein sequence ID" value="AGF98495.1"/>
    <property type="molecule type" value="Genomic_DNA"/>
</dbReference>
<sequence length="46" mass="5134">MENKLPEGWAQVNLKTFFGVEGYFLTFKPMKSGFSGIFEGDVGESL</sequence>
<dbReference type="Proteomes" id="UP000011718">
    <property type="component" value="Chromosome"/>
</dbReference>
<dbReference type="BioCyc" id="MMAZ1236903:G139K-3084-MONOMER"/>
<dbReference type="AlphaFoldDB" id="M1Q850"/>
<accession>M1Q850</accession>
<organism evidence="1 2">
    <name type="scientific">Methanosarcina mazei Tuc01</name>
    <dbReference type="NCBI Taxonomy" id="1236903"/>
    <lineage>
        <taxon>Archaea</taxon>
        <taxon>Methanobacteriati</taxon>
        <taxon>Methanobacteriota</taxon>
        <taxon>Stenosarchaea group</taxon>
        <taxon>Methanomicrobia</taxon>
        <taxon>Methanosarcinales</taxon>
        <taxon>Methanosarcinaceae</taxon>
        <taxon>Methanosarcina</taxon>
    </lineage>
</organism>
<gene>
    <name evidence="1" type="ORF">MmTuc01_3238</name>
</gene>
<evidence type="ECO:0000313" key="1">
    <source>
        <dbReference type="EMBL" id="AGF98495.1"/>
    </source>
</evidence>